<keyword evidence="6" id="KW-0460">Magnesium</keyword>
<feature type="compositionally biased region" description="Polar residues" evidence="8">
    <location>
        <begin position="88"/>
        <end position="97"/>
    </location>
</feature>
<evidence type="ECO:0000313" key="11">
    <source>
        <dbReference type="Proteomes" id="UP000193498"/>
    </source>
</evidence>
<dbReference type="CDD" id="cd01876">
    <property type="entry name" value="YihA_EngB"/>
    <property type="match status" value="1"/>
</dbReference>
<evidence type="ECO:0000256" key="4">
    <source>
        <dbReference type="ARBA" id="ARBA00022723"/>
    </source>
</evidence>
<dbReference type="AlphaFoldDB" id="A0A1Y1YN52"/>
<dbReference type="PANTHER" id="PTHR46498:SF1">
    <property type="entry name" value="GTP-BINDING PROTEIN 8"/>
    <property type="match status" value="1"/>
</dbReference>
<reference evidence="10 11" key="1">
    <citation type="submission" date="2016-07" db="EMBL/GenBank/DDBJ databases">
        <title>Pervasive Adenine N6-methylation of Active Genes in Fungi.</title>
        <authorList>
            <consortium name="DOE Joint Genome Institute"/>
            <person name="Mondo S.J."/>
            <person name="Dannebaum R.O."/>
            <person name="Kuo R.C."/>
            <person name="Labutti K."/>
            <person name="Haridas S."/>
            <person name="Kuo A."/>
            <person name="Salamov A."/>
            <person name="Ahrendt S.R."/>
            <person name="Lipzen A."/>
            <person name="Sullivan W."/>
            <person name="Andreopoulos W.B."/>
            <person name="Clum A."/>
            <person name="Lindquist E."/>
            <person name="Daum C."/>
            <person name="Ramamoorthy G.K."/>
            <person name="Gryganskyi A."/>
            <person name="Culley D."/>
            <person name="Magnuson J.K."/>
            <person name="James T.Y."/>
            <person name="O'Malley M.A."/>
            <person name="Stajich J.E."/>
            <person name="Spatafora J.W."/>
            <person name="Visel A."/>
            <person name="Grigoriev I.V."/>
        </authorList>
    </citation>
    <scope>NUCLEOTIDE SEQUENCE [LARGE SCALE GENOMIC DNA]</scope>
    <source>
        <strain evidence="10 11">CBS 931.73</strain>
    </source>
</reference>
<comment type="cofactor">
    <cofactor evidence="1">
        <name>Mg(2+)</name>
        <dbReference type="ChEBI" id="CHEBI:18420"/>
    </cofactor>
</comment>
<evidence type="ECO:0000313" key="10">
    <source>
        <dbReference type="EMBL" id="ORX99460.1"/>
    </source>
</evidence>
<feature type="compositionally biased region" description="Basic and acidic residues" evidence="8">
    <location>
        <begin position="49"/>
        <end position="63"/>
    </location>
</feature>
<keyword evidence="7" id="KW-0342">GTP-binding</keyword>
<accession>A0A1Y1YN52</accession>
<comment type="similarity">
    <text evidence="2">Belongs to the TRAFAC class TrmE-Era-EngA-EngB-Septin-like GTPase superfamily. EngB GTPase family.</text>
</comment>
<dbReference type="PROSITE" id="PS51706">
    <property type="entry name" value="G_ENGB"/>
    <property type="match status" value="1"/>
</dbReference>
<dbReference type="InterPro" id="IPR019987">
    <property type="entry name" value="GTP-bd_ribosome_bio_YsxC"/>
</dbReference>
<dbReference type="OrthoDB" id="391988at2759"/>
<dbReference type="NCBIfam" id="TIGR03598">
    <property type="entry name" value="GTPase_YsxC"/>
    <property type="match status" value="1"/>
</dbReference>
<name>A0A1Y1YN52_9FUNG</name>
<evidence type="ECO:0000256" key="8">
    <source>
        <dbReference type="SAM" id="MobiDB-lite"/>
    </source>
</evidence>
<comment type="caution">
    <text evidence="10">The sequence shown here is derived from an EMBL/GenBank/DDBJ whole genome shotgun (WGS) entry which is preliminary data.</text>
</comment>
<feature type="domain" description="EngB-type G" evidence="9">
    <location>
        <begin position="209"/>
        <end position="382"/>
    </location>
</feature>
<dbReference type="InterPro" id="IPR006073">
    <property type="entry name" value="GTP-bd"/>
</dbReference>
<keyword evidence="11" id="KW-1185">Reference proteome</keyword>
<evidence type="ECO:0000256" key="7">
    <source>
        <dbReference type="ARBA" id="ARBA00023134"/>
    </source>
</evidence>
<dbReference type="Pfam" id="PF01926">
    <property type="entry name" value="MMR_HSR1"/>
    <property type="match status" value="1"/>
</dbReference>
<dbReference type="GO" id="GO:0046872">
    <property type="term" value="F:metal ion binding"/>
    <property type="evidence" value="ECO:0007669"/>
    <property type="project" value="UniProtKB-KW"/>
</dbReference>
<keyword evidence="4" id="KW-0479">Metal-binding</keyword>
<protein>
    <recommendedName>
        <fullName evidence="3">GTP-binding protein 8</fullName>
    </recommendedName>
</protein>
<evidence type="ECO:0000256" key="2">
    <source>
        <dbReference type="ARBA" id="ARBA00009638"/>
    </source>
</evidence>
<dbReference type="GO" id="GO:0005525">
    <property type="term" value="F:GTP binding"/>
    <property type="evidence" value="ECO:0007669"/>
    <property type="project" value="UniProtKB-KW"/>
</dbReference>
<evidence type="ECO:0000256" key="6">
    <source>
        <dbReference type="ARBA" id="ARBA00022842"/>
    </source>
</evidence>
<dbReference type="Proteomes" id="UP000193498">
    <property type="component" value="Unassembled WGS sequence"/>
</dbReference>
<dbReference type="InParanoid" id="A0A1Y1YN52"/>
<keyword evidence="5" id="KW-0547">Nucleotide-binding</keyword>
<dbReference type="GO" id="GO:0016787">
    <property type="term" value="F:hydrolase activity"/>
    <property type="evidence" value="ECO:0007669"/>
    <property type="project" value="UniProtKB-KW"/>
</dbReference>
<dbReference type="InterPro" id="IPR030393">
    <property type="entry name" value="G_ENGB_dom"/>
</dbReference>
<evidence type="ECO:0000259" key="9">
    <source>
        <dbReference type="PROSITE" id="PS51706"/>
    </source>
</evidence>
<dbReference type="HAMAP" id="MF_00321">
    <property type="entry name" value="GTPase_EngB"/>
    <property type="match status" value="1"/>
</dbReference>
<dbReference type="GO" id="GO:0005739">
    <property type="term" value="C:mitochondrion"/>
    <property type="evidence" value="ECO:0007669"/>
    <property type="project" value="TreeGrafter"/>
</dbReference>
<evidence type="ECO:0000256" key="5">
    <source>
        <dbReference type="ARBA" id="ARBA00022741"/>
    </source>
</evidence>
<dbReference type="InterPro" id="IPR052279">
    <property type="entry name" value="EngB_GTPase"/>
</dbReference>
<keyword evidence="10" id="KW-0378">Hydrolase</keyword>
<gene>
    <name evidence="10" type="ORF">K493DRAFT_313229</name>
</gene>
<dbReference type="SUPFAM" id="SSF52540">
    <property type="entry name" value="P-loop containing nucleoside triphosphate hydrolases"/>
    <property type="match status" value="1"/>
</dbReference>
<feature type="region of interest" description="Disordered" evidence="8">
    <location>
        <begin position="45"/>
        <end position="132"/>
    </location>
</feature>
<dbReference type="PANTHER" id="PTHR46498">
    <property type="entry name" value="GTP-BINDING PROTEIN 8"/>
    <property type="match status" value="1"/>
</dbReference>
<organism evidence="10 11">
    <name type="scientific">Basidiobolus meristosporus CBS 931.73</name>
    <dbReference type="NCBI Taxonomy" id="1314790"/>
    <lineage>
        <taxon>Eukaryota</taxon>
        <taxon>Fungi</taxon>
        <taxon>Fungi incertae sedis</taxon>
        <taxon>Zoopagomycota</taxon>
        <taxon>Entomophthoromycotina</taxon>
        <taxon>Basidiobolomycetes</taxon>
        <taxon>Basidiobolales</taxon>
        <taxon>Basidiobolaceae</taxon>
        <taxon>Basidiobolus</taxon>
    </lineage>
</organism>
<dbReference type="EMBL" id="MCFE01000097">
    <property type="protein sequence ID" value="ORX99460.1"/>
    <property type="molecule type" value="Genomic_DNA"/>
</dbReference>
<dbReference type="Gene3D" id="3.40.50.300">
    <property type="entry name" value="P-loop containing nucleotide triphosphate hydrolases"/>
    <property type="match status" value="1"/>
</dbReference>
<evidence type="ECO:0000256" key="1">
    <source>
        <dbReference type="ARBA" id="ARBA00001946"/>
    </source>
</evidence>
<proteinExistence type="inferred from homology"/>
<dbReference type="InterPro" id="IPR027417">
    <property type="entry name" value="P-loop_NTPase"/>
</dbReference>
<sequence>MFQLYSNIAARGVCINARNLFSVRSPHAENVRNLGTCLIAQARKGGSLTKEKPRFPNRREASSKKTLPRSAPRTLNSTQAPNRKPVQSAKSKGQTTARSRKPPSKTPAQRPTTVGYKLTSGTKGAQAKSDVKTNRVVATSSAPRNSYGISFAKLAKELPPVPIERSLVETFNPIKEVSSTEEKLLESLFRKPAIFIQSAVKINQLQNTELPEVAFIGRSNVGKSSLINALVNRNSLVKTSSKPGHTKLLNFFRVSDQLVLTDMPGYGHGCRDDWRRMIWNYFKDRSLLRRVFLLVNCEHSLKGSDKELIGVLEKLAVPYQIILTKQDKAKQVEIGNTKRQVQSYLIKKIKTRSCVPVLLSVSARKKKGINELRRCVLEAAEIQL</sequence>
<dbReference type="STRING" id="1314790.A0A1Y1YN52"/>
<evidence type="ECO:0000256" key="3">
    <source>
        <dbReference type="ARBA" id="ARBA00015370"/>
    </source>
</evidence>